<evidence type="ECO:0000313" key="4">
    <source>
        <dbReference type="Proteomes" id="UP000782705"/>
    </source>
</evidence>
<dbReference type="PANTHER" id="PTHR43022:SF1">
    <property type="entry name" value="PROTEIN SMF"/>
    <property type="match status" value="1"/>
</dbReference>
<dbReference type="SUPFAM" id="SSF102405">
    <property type="entry name" value="MCP/YpsA-like"/>
    <property type="match status" value="1"/>
</dbReference>
<gene>
    <name evidence="3" type="ORF">BAU17_10855</name>
</gene>
<sequence>MDFHLLQPIEQLIFKLTYCKGIGISGKWKIVSFAEQYQKTFFSVEEIIRIAGITQYQAVFKKSWTEISDSWLEQEARKQQFITWLSLEYPGDLQHFYQAPLILFYVGNLELLQHRKLAFVGARDASKYGLQVLYQLIPRIVQQNIVTVSGLAKGIDQYSHELTIHAGGHTIGVIGCGLDLCYPREVASIFLEMRRNHLILSEYPKGTKIQRHHFPMRNRIIAGLSQGACVIEAKERSGSLITAQLALEYGKEVFAIPGEILSGQSNGCHRLIQDGAKCVCSIQDILEELP</sequence>
<evidence type="ECO:0000259" key="2">
    <source>
        <dbReference type="Pfam" id="PF02481"/>
    </source>
</evidence>
<protein>
    <submittedName>
        <fullName evidence="3">DNA protecting protein DprA</fullName>
    </submittedName>
</protein>
<dbReference type="EMBL" id="MAEL01000002">
    <property type="protein sequence ID" value="KAF1306179.1"/>
    <property type="molecule type" value="Genomic_DNA"/>
</dbReference>
<reference evidence="3 4" key="1">
    <citation type="submission" date="2016-06" db="EMBL/GenBank/DDBJ databases">
        <title>Four novel species of enterococci isolated from chicken manure.</title>
        <authorList>
            <person name="Van Tyne D."/>
        </authorList>
    </citation>
    <scope>NUCLEOTIDE SEQUENCE [LARGE SCALE GENOMIC DNA]</scope>
    <source>
        <strain evidence="3 4">CU12B</strain>
    </source>
</reference>
<feature type="domain" description="Smf/DprA SLOG" evidence="2">
    <location>
        <begin position="81"/>
        <end position="289"/>
    </location>
</feature>
<dbReference type="Proteomes" id="UP000782705">
    <property type="component" value="Unassembled WGS sequence"/>
</dbReference>
<dbReference type="NCBIfam" id="TIGR00732">
    <property type="entry name" value="dprA"/>
    <property type="match status" value="1"/>
</dbReference>
<dbReference type="RefSeq" id="WP_161900793.1">
    <property type="nucleotide sequence ID" value="NZ_MAEL01000002.1"/>
</dbReference>
<dbReference type="PANTHER" id="PTHR43022">
    <property type="entry name" value="PROTEIN SMF"/>
    <property type="match status" value="1"/>
</dbReference>
<proteinExistence type="inferred from homology"/>
<evidence type="ECO:0000256" key="1">
    <source>
        <dbReference type="ARBA" id="ARBA00006525"/>
    </source>
</evidence>
<comment type="similarity">
    <text evidence="1">Belongs to the DprA/Smf family.</text>
</comment>
<keyword evidence="4" id="KW-1185">Reference proteome</keyword>
<dbReference type="InterPro" id="IPR057666">
    <property type="entry name" value="DrpA_SLOG"/>
</dbReference>
<dbReference type="Gene3D" id="3.40.50.450">
    <property type="match status" value="1"/>
</dbReference>
<comment type="caution">
    <text evidence="3">The sequence shown here is derived from an EMBL/GenBank/DDBJ whole genome shotgun (WGS) entry which is preliminary data.</text>
</comment>
<evidence type="ECO:0000313" key="3">
    <source>
        <dbReference type="EMBL" id="KAF1306179.1"/>
    </source>
</evidence>
<dbReference type="Pfam" id="PF02481">
    <property type="entry name" value="DNA_processg_A"/>
    <property type="match status" value="1"/>
</dbReference>
<dbReference type="InterPro" id="IPR003488">
    <property type="entry name" value="DprA"/>
</dbReference>
<accession>A0ABQ6Z300</accession>
<name>A0ABQ6Z300_9ENTE</name>
<organism evidence="3 4">
    <name type="scientific">Candidatus Enterococcus willemsii</name>
    <dbReference type="NCBI Taxonomy" id="1857215"/>
    <lineage>
        <taxon>Bacteria</taxon>
        <taxon>Bacillati</taxon>
        <taxon>Bacillota</taxon>
        <taxon>Bacilli</taxon>
        <taxon>Lactobacillales</taxon>
        <taxon>Enterococcaceae</taxon>
        <taxon>Enterococcus</taxon>
    </lineage>
</organism>